<organism evidence="17 18">
    <name type="scientific">Pseudidiomarina aquimaris</name>
    <dbReference type="NCBI Taxonomy" id="641841"/>
    <lineage>
        <taxon>Bacteria</taxon>
        <taxon>Pseudomonadati</taxon>
        <taxon>Pseudomonadota</taxon>
        <taxon>Gammaproteobacteria</taxon>
        <taxon>Alteromonadales</taxon>
        <taxon>Idiomarinaceae</taxon>
        <taxon>Pseudidiomarina</taxon>
    </lineage>
</organism>
<dbReference type="HAMAP" id="MF_01020">
    <property type="entry name" value="HisE"/>
    <property type="match status" value="1"/>
</dbReference>
<evidence type="ECO:0000256" key="1">
    <source>
        <dbReference type="ARBA" id="ARBA00000024"/>
    </source>
</evidence>
<evidence type="ECO:0000256" key="14">
    <source>
        <dbReference type="ARBA" id="ARBA00023268"/>
    </source>
</evidence>
<comment type="similarity">
    <text evidence="6 15">In the C-terminal section; belongs to the PRA-PH family.</text>
</comment>
<dbReference type="HAMAP" id="MF_01019">
    <property type="entry name" value="HisIE"/>
    <property type="match status" value="1"/>
</dbReference>
<name>A0A432XC52_9GAMM</name>
<evidence type="ECO:0000256" key="8">
    <source>
        <dbReference type="ARBA" id="ARBA00022490"/>
    </source>
</evidence>
<dbReference type="OrthoDB" id="9795769at2"/>
<evidence type="ECO:0000256" key="11">
    <source>
        <dbReference type="ARBA" id="ARBA00022801"/>
    </source>
</evidence>
<dbReference type="SUPFAM" id="SSF101386">
    <property type="entry name" value="all-alpha NTP pyrophosphatases"/>
    <property type="match status" value="1"/>
</dbReference>
<keyword evidence="9 15" id="KW-0028">Amino-acid biosynthesis</keyword>
<evidence type="ECO:0000256" key="13">
    <source>
        <dbReference type="ARBA" id="ARBA00023102"/>
    </source>
</evidence>
<evidence type="ECO:0000256" key="7">
    <source>
        <dbReference type="ARBA" id="ARBA00008299"/>
    </source>
</evidence>
<protein>
    <recommendedName>
        <fullName evidence="15">Histidine biosynthesis bifunctional protein HisIE</fullName>
    </recommendedName>
    <domain>
        <recommendedName>
            <fullName evidence="15">Phosphoribosyl-AMP cyclohydrolase</fullName>
            <shortName evidence="15">PRA-CH</shortName>
            <ecNumber evidence="15">3.5.4.19</ecNumber>
        </recommendedName>
    </domain>
    <domain>
        <recommendedName>
            <fullName evidence="15">Phosphoribosyl-ATP pyrophosphatase</fullName>
            <shortName evidence="15">PRA-PH</shortName>
            <ecNumber evidence="15">3.6.1.31</ecNumber>
        </recommendedName>
    </domain>
</protein>
<gene>
    <name evidence="15" type="primary">hisI</name>
    <name evidence="15" type="synonym">hisIE</name>
    <name evidence="17" type="ORF">CWE21_12185</name>
</gene>
<keyword evidence="18" id="KW-1185">Reference proteome</keyword>
<comment type="caution">
    <text evidence="17">The sequence shown here is derived from an EMBL/GenBank/DDBJ whole genome shotgun (WGS) entry which is preliminary data.</text>
</comment>
<dbReference type="AlphaFoldDB" id="A0A432XC52"/>
<evidence type="ECO:0000256" key="4">
    <source>
        <dbReference type="ARBA" id="ARBA00005169"/>
    </source>
</evidence>
<reference evidence="18" key="1">
    <citation type="journal article" date="2018" name="Front. Microbiol.">
        <title>Genome-Based Analysis Reveals the Taxonomy and Diversity of the Family Idiomarinaceae.</title>
        <authorList>
            <person name="Liu Y."/>
            <person name="Lai Q."/>
            <person name="Shao Z."/>
        </authorList>
    </citation>
    <scope>NUCLEOTIDE SEQUENCE [LARGE SCALE GENOMIC DNA]</scope>
    <source>
        <strain evidence="18">SW15</strain>
    </source>
</reference>
<dbReference type="Pfam" id="PF01502">
    <property type="entry name" value="PRA-CH"/>
    <property type="match status" value="1"/>
</dbReference>
<feature type="domain" description="Phosphoribosyl-AMP cyclohydrolase" evidence="16">
    <location>
        <begin position="34"/>
        <end position="106"/>
    </location>
</feature>
<dbReference type="GO" id="GO:0000105">
    <property type="term" value="P:L-histidine biosynthetic process"/>
    <property type="evidence" value="ECO:0007669"/>
    <property type="project" value="UniProtKB-UniRule"/>
</dbReference>
<comment type="pathway">
    <text evidence="5 15">Amino-acid biosynthesis; L-histidine biosynthesis; L-histidine from 5-phospho-alpha-D-ribose 1-diphosphate: step 2/9.</text>
</comment>
<comment type="catalytic activity">
    <reaction evidence="1 15">
        <text>1-(5-phospho-beta-D-ribosyl)-5'-AMP + H2O = 1-(5-phospho-beta-D-ribosyl)-5-[(5-phospho-beta-D-ribosylamino)methylideneamino]imidazole-4-carboxamide</text>
        <dbReference type="Rhea" id="RHEA:20049"/>
        <dbReference type="ChEBI" id="CHEBI:15377"/>
        <dbReference type="ChEBI" id="CHEBI:58435"/>
        <dbReference type="ChEBI" id="CHEBI:59457"/>
        <dbReference type="EC" id="3.5.4.19"/>
    </reaction>
</comment>
<dbReference type="Gene3D" id="1.10.287.1080">
    <property type="entry name" value="MazG-like"/>
    <property type="match status" value="1"/>
</dbReference>
<dbReference type="Pfam" id="PF01503">
    <property type="entry name" value="PRA-PH"/>
    <property type="match status" value="1"/>
</dbReference>
<proteinExistence type="inferred from homology"/>
<dbReference type="PANTHER" id="PTHR42945">
    <property type="entry name" value="HISTIDINE BIOSYNTHESIS BIFUNCTIONAL PROTEIN"/>
    <property type="match status" value="1"/>
</dbReference>
<dbReference type="InterPro" id="IPR021130">
    <property type="entry name" value="PRib-ATP_PPHydrolase-like"/>
</dbReference>
<evidence type="ECO:0000256" key="15">
    <source>
        <dbReference type="HAMAP-Rule" id="MF_01019"/>
    </source>
</evidence>
<dbReference type="UniPathway" id="UPA00031">
    <property type="reaction ID" value="UER00007"/>
</dbReference>
<keyword evidence="12 15" id="KW-0067">ATP-binding</keyword>
<dbReference type="NCBIfam" id="TIGR03188">
    <property type="entry name" value="histidine_hisI"/>
    <property type="match status" value="1"/>
</dbReference>
<dbReference type="Proteomes" id="UP000286678">
    <property type="component" value="Unassembled WGS sequence"/>
</dbReference>
<dbReference type="CDD" id="cd11534">
    <property type="entry name" value="NTP-PPase_HisIE_like"/>
    <property type="match status" value="1"/>
</dbReference>
<dbReference type="EC" id="3.5.4.19" evidence="15"/>
<evidence type="ECO:0000256" key="6">
    <source>
        <dbReference type="ARBA" id="ARBA00007731"/>
    </source>
</evidence>
<comment type="subcellular location">
    <subcellularLocation>
        <location evidence="3 15">Cytoplasm</location>
    </subcellularLocation>
</comment>
<dbReference type="GO" id="GO:0005737">
    <property type="term" value="C:cytoplasm"/>
    <property type="evidence" value="ECO:0007669"/>
    <property type="project" value="UniProtKB-SubCell"/>
</dbReference>
<keyword evidence="10 15" id="KW-0547">Nucleotide-binding</keyword>
<evidence type="ECO:0000256" key="3">
    <source>
        <dbReference type="ARBA" id="ARBA00004496"/>
    </source>
</evidence>
<dbReference type="GO" id="GO:0004636">
    <property type="term" value="F:phosphoribosyl-ATP diphosphatase activity"/>
    <property type="evidence" value="ECO:0007669"/>
    <property type="project" value="UniProtKB-UniRule"/>
</dbReference>
<accession>A0A432XC52</accession>
<feature type="region of interest" description="Phosphoribosyl-AMP cyclohydrolase" evidence="15">
    <location>
        <begin position="1"/>
        <end position="116"/>
    </location>
</feature>
<dbReference type="InterPro" id="IPR038019">
    <property type="entry name" value="PRib_AMP_CycHydrolase_sf"/>
</dbReference>
<evidence type="ECO:0000256" key="12">
    <source>
        <dbReference type="ARBA" id="ARBA00022840"/>
    </source>
</evidence>
<keyword evidence="11 15" id="KW-0378">Hydrolase</keyword>
<comment type="catalytic activity">
    <reaction evidence="2 15">
        <text>1-(5-phospho-beta-D-ribosyl)-ATP + H2O = 1-(5-phospho-beta-D-ribosyl)-5'-AMP + diphosphate + H(+)</text>
        <dbReference type="Rhea" id="RHEA:22828"/>
        <dbReference type="ChEBI" id="CHEBI:15377"/>
        <dbReference type="ChEBI" id="CHEBI:15378"/>
        <dbReference type="ChEBI" id="CHEBI:33019"/>
        <dbReference type="ChEBI" id="CHEBI:59457"/>
        <dbReference type="ChEBI" id="CHEBI:73183"/>
        <dbReference type="EC" id="3.6.1.31"/>
    </reaction>
</comment>
<dbReference type="NCBIfam" id="NF002747">
    <property type="entry name" value="PRK02759.1"/>
    <property type="match status" value="1"/>
</dbReference>
<dbReference type="InterPro" id="IPR008179">
    <property type="entry name" value="HisE"/>
</dbReference>
<evidence type="ECO:0000313" key="17">
    <source>
        <dbReference type="EMBL" id="RUO46137.1"/>
    </source>
</evidence>
<dbReference type="GO" id="GO:0004635">
    <property type="term" value="F:phosphoribosyl-AMP cyclohydrolase activity"/>
    <property type="evidence" value="ECO:0007669"/>
    <property type="project" value="UniProtKB-UniRule"/>
</dbReference>
<dbReference type="EMBL" id="PIPT01000010">
    <property type="protein sequence ID" value="RUO46137.1"/>
    <property type="molecule type" value="Genomic_DNA"/>
</dbReference>
<dbReference type="InterPro" id="IPR002496">
    <property type="entry name" value="PRib_AMP_CycHydrolase_dom"/>
</dbReference>
<feature type="region of interest" description="Phosphoribosyl-ATP pyrophosphohydrolase" evidence="15">
    <location>
        <begin position="117"/>
        <end position="205"/>
    </location>
</feature>
<sequence length="205" mass="22562">MRVTLENLSQLDFAKQNDLLPAIVQHAHNGTVLMQGYMNPAALEQTLMSELVTFYSRSKERLWCKGESSGNTLKLISVHSDCDADSLLIRALPAGPTCHLGSESCFSSEQFSEQPTLAQLMRVVQQRVANADSKSYTEQLLAAGTKRAAQKVGEEGVEVALAAATHDREELLNESADLLYHLLVVLHSEGLDLSDVLAVLEQRRR</sequence>
<evidence type="ECO:0000256" key="10">
    <source>
        <dbReference type="ARBA" id="ARBA00022741"/>
    </source>
</evidence>
<dbReference type="InterPro" id="IPR023019">
    <property type="entry name" value="His_synth_HisIE"/>
</dbReference>
<dbReference type="Gene3D" id="3.10.20.810">
    <property type="entry name" value="Phosphoribosyl-AMP cyclohydrolase"/>
    <property type="match status" value="1"/>
</dbReference>
<evidence type="ECO:0000256" key="2">
    <source>
        <dbReference type="ARBA" id="ARBA00001460"/>
    </source>
</evidence>
<dbReference type="SUPFAM" id="SSF141734">
    <property type="entry name" value="HisI-like"/>
    <property type="match status" value="1"/>
</dbReference>
<evidence type="ECO:0000259" key="16">
    <source>
        <dbReference type="Pfam" id="PF01502"/>
    </source>
</evidence>
<evidence type="ECO:0000256" key="9">
    <source>
        <dbReference type="ARBA" id="ARBA00022605"/>
    </source>
</evidence>
<comment type="similarity">
    <text evidence="7 15">In the N-terminal section; belongs to the PRA-CH family.</text>
</comment>
<dbReference type="PANTHER" id="PTHR42945:SF9">
    <property type="entry name" value="HISTIDINE BIOSYNTHESIS BIFUNCTIONAL PROTEIN HISIE"/>
    <property type="match status" value="1"/>
</dbReference>
<dbReference type="EC" id="3.6.1.31" evidence="15"/>
<dbReference type="FunFam" id="1.10.287.1080:FF:000002">
    <property type="entry name" value="Histidine biosynthesis bifunctional protein HisIE"/>
    <property type="match status" value="1"/>
</dbReference>
<dbReference type="FunFam" id="3.10.20.810:FF:000001">
    <property type="entry name" value="Histidine biosynthesis bifunctional protein HisIE"/>
    <property type="match status" value="1"/>
</dbReference>
<comment type="pathway">
    <text evidence="4 15">Amino-acid biosynthesis; L-histidine biosynthesis; L-histidine from 5-phospho-alpha-D-ribose 1-diphosphate: step 3/9.</text>
</comment>
<keyword evidence="13 15" id="KW-0368">Histidine biosynthesis</keyword>
<dbReference type="GO" id="GO:0005524">
    <property type="term" value="F:ATP binding"/>
    <property type="evidence" value="ECO:0007669"/>
    <property type="project" value="UniProtKB-KW"/>
</dbReference>
<dbReference type="RefSeq" id="WP_126834714.1">
    <property type="nucleotide sequence ID" value="NZ_PIPT01000010.1"/>
</dbReference>
<evidence type="ECO:0000313" key="18">
    <source>
        <dbReference type="Proteomes" id="UP000286678"/>
    </source>
</evidence>
<evidence type="ECO:0000256" key="5">
    <source>
        <dbReference type="ARBA" id="ARBA00005204"/>
    </source>
</evidence>
<keyword evidence="8 15" id="KW-0963">Cytoplasm</keyword>
<keyword evidence="14 15" id="KW-0511">Multifunctional enzyme</keyword>